<gene>
    <name evidence="2" type="ORF">FVP33_04175</name>
</gene>
<dbReference type="AlphaFoldDB" id="A0A5C8UWT1"/>
<name>A0A5C8UWT1_9MICO</name>
<evidence type="ECO:0000313" key="2">
    <source>
        <dbReference type="EMBL" id="TXN32118.1"/>
    </source>
</evidence>
<reference evidence="2 3" key="1">
    <citation type="submission" date="2019-08" db="EMBL/GenBank/DDBJ databases">
        <title>Bacterial whole genome sequence for Glaciihabitans sp. CHu50b-6-2.</title>
        <authorList>
            <person name="Jin L."/>
        </authorList>
    </citation>
    <scope>NUCLEOTIDE SEQUENCE [LARGE SCALE GENOMIC DNA]</scope>
    <source>
        <strain evidence="2 3">CHu50b-6-2</strain>
    </source>
</reference>
<evidence type="ECO:0000256" key="1">
    <source>
        <dbReference type="SAM" id="MobiDB-lite"/>
    </source>
</evidence>
<keyword evidence="3" id="KW-1185">Reference proteome</keyword>
<sequence>MAEWHPVRMAVPVEWIVRYPAQVAPIGVVRRLEFGLRPDVWFRAVTWDRASERRHLIGYFLRQEDAVAAVWATFLAASTEQHHVASRRGHEGERSAPPTHSVPQHVERD</sequence>
<organism evidence="2 3">
    <name type="scientific">Lacisediminihabitans profunda</name>
    <dbReference type="NCBI Taxonomy" id="2594790"/>
    <lineage>
        <taxon>Bacteria</taxon>
        <taxon>Bacillati</taxon>
        <taxon>Actinomycetota</taxon>
        <taxon>Actinomycetes</taxon>
        <taxon>Micrococcales</taxon>
        <taxon>Microbacteriaceae</taxon>
        <taxon>Lacisediminihabitans</taxon>
    </lineage>
</organism>
<protein>
    <submittedName>
        <fullName evidence="2">Uncharacterized protein</fullName>
    </submittedName>
</protein>
<accession>A0A5C8UWT1</accession>
<feature type="region of interest" description="Disordered" evidence="1">
    <location>
        <begin position="82"/>
        <end position="109"/>
    </location>
</feature>
<dbReference type="RefSeq" id="WP_147782368.1">
    <property type="nucleotide sequence ID" value="NZ_VRMG01000004.1"/>
</dbReference>
<proteinExistence type="predicted"/>
<evidence type="ECO:0000313" key="3">
    <source>
        <dbReference type="Proteomes" id="UP000321379"/>
    </source>
</evidence>
<comment type="caution">
    <text evidence="2">The sequence shown here is derived from an EMBL/GenBank/DDBJ whole genome shotgun (WGS) entry which is preliminary data.</text>
</comment>
<dbReference type="Proteomes" id="UP000321379">
    <property type="component" value="Unassembled WGS sequence"/>
</dbReference>
<feature type="compositionally biased region" description="Basic and acidic residues" evidence="1">
    <location>
        <begin position="82"/>
        <end position="94"/>
    </location>
</feature>
<dbReference type="EMBL" id="VRMG01000004">
    <property type="protein sequence ID" value="TXN32118.1"/>
    <property type="molecule type" value="Genomic_DNA"/>
</dbReference>